<feature type="compositionally biased region" description="Polar residues" evidence="1">
    <location>
        <begin position="29"/>
        <end position="44"/>
    </location>
</feature>
<evidence type="ECO:0000313" key="3">
    <source>
        <dbReference type="Proteomes" id="UP000053875"/>
    </source>
</evidence>
<reference evidence="2 3" key="1">
    <citation type="submission" date="2014-04" db="EMBL/GenBank/DDBJ databases">
        <title>Genome evolution of avian class.</title>
        <authorList>
            <person name="Zhang G."/>
            <person name="Li C."/>
        </authorList>
    </citation>
    <scope>NUCLEOTIDE SEQUENCE [LARGE SCALE GENOMIC DNA]</scope>
    <source>
        <strain evidence="2">BGI_N307</strain>
    </source>
</reference>
<keyword evidence="3" id="KW-1185">Reference proteome</keyword>
<sequence>FICNNSCQQYTWRSVKEVPESERHKSKTTRNCSNSSSIPAHNAP</sequence>
<dbReference type="AlphaFoldDB" id="A0A093J836"/>
<organism evidence="2 3">
    <name type="scientific">Dryobates pubescens</name>
    <name type="common">Downy woodpecker</name>
    <name type="synonym">Picoides pubescens</name>
    <dbReference type="NCBI Taxonomy" id="118200"/>
    <lineage>
        <taxon>Eukaryota</taxon>
        <taxon>Metazoa</taxon>
        <taxon>Chordata</taxon>
        <taxon>Craniata</taxon>
        <taxon>Vertebrata</taxon>
        <taxon>Euteleostomi</taxon>
        <taxon>Archelosauria</taxon>
        <taxon>Archosauria</taxon>
        <taxon>Dinosauria</taxon>
        <taxon>Saurischia</taxon>
        <taxon>Theropoda</taxon>
        <taxon>Coelurosauria</taxon>
        <taxon>Aves</taxon>
        <taxon>Neognathae</taxon>
        <taxon>Neoaves</taxon>
        <taxon>Telluraves</taxon>
        <taxon>Coraciimorphae</taxon>
        <taxon>Piciformes</taxon>
        <taxon>Picidae</taxon>
        <taxon>Dryobates</taxon>
    </lineage>
</organism>
<accession>A0A093J836</accession>
<feature type="region of interest" description="Disordered" evidence="1">
    <location>
        <begin position="18"/>
        <end position="44"/>
    </location>
</feature>
<dbReference type="Proteomes" id="UP000053875">
    <property type="component" value="Unassembled WGS sequence"/>
</dbReference>
<evidence type="ECO:0000313" key="2">
    <source>
        <dbReference type="EMBL" id="KFV75114.1"/>
    </source>
</evidence>
<proteinExistence type="predicted"/>
<protein>
    <submittedName>
        <fullName evidence="2">Uncharacterized protein</fullName>
    </submittedName>
</protein>
<feature type="non-terminal residue" evidence="2">
    <location>
        <position position="1"/>
    </location>
</feature>
<feature type="non-terminal residue" evidence="2">
    <location>
        <position position="44"/>
    </location>
</feature>
<name>A0A093J836_DRYPU</name>
<dbReference type="EMBL" id="KL217235">
    <property type="protein sequence ID" value="KFV75114.1"/>
    <property type="molecule type" value="Genomic_DNA"/>
</dbReference>
<gene>
    <name evidence="2" type="ORF">N307_14707</name>
</gene>
<evidence type="ECO:0000256" key="1">
    <source>
        <dbReference type="SAM" id="MobiDB-lite"/>
    </source>
</evidence>